<dbReference type="InterPro" id="IPR008670">
    <property type="entry name" value="CoA_reduct_LuxC"/>
</dbReference>
<dbReference type="SUPFAM" id="SSF56801">
    <property type="entry name" value="Acetyl-CoA synthetase-like"/>
    <property type="match status" value="1"/>
</dbReference>
<name>E3CXI7_9BACT</name>
<dbReference type="InterPro" id="IPR016162">
    <property type="entry name" value="Ald_DH_N"/>
</dbReference>
<comment type="catalytic activity">
    <reaction evidence="8">
        <text>a long-chain fatty aldehyde + NADP(+) + CoA = a long-chain fatty acyl-CoA + NADPH + H(+)</text>
        <dbReference type="Rhea" id="RHEA:15437"/>
        <dbReference type="ChEBI" id="CHEBI:15378"/>
        <dbReference type="ChEBI" id="CHEBI:17176"/>
        <dbReference type="ChEBI" id="CHEBI:57287"/>
        <dbReference type="ChEBI" id="CHEBI:57783"/>
        <dbReference type="ChEBI" id="CHEBI:58349"/>
        <dbReference type="ChEBI" id="CHEBI:83139"/>
        <dbReference type="EC" id="1.2.1.50"/>
    </reaction>
</comment>
<dbReference type="eggNOG" id="COG1012">
    <property type="taxonomic scope" value="Bacteria"/>
</dbReference>
<evidence type="ECO:0000256" key="1">
    <source>
        <dbReference type="ARBA" id="ARBA00003277"/>
    </source>
</evidence>
<proteinExistence type="inferred from homology"/>
<dbReference type="InterPro" id="IPR016161">
    <property type="entry name" value="Ald_DH/histidinol_DH"/>
</dbReference>
<dbReference type="Gene3D" id="3.40.50.12780">
    <property type="entry name" value="N-terminal domain of ligase-like"/>
    <property type="match status" value="1"/>
</dbReference>
<evidence type="ECO:0000313" key="9">
    <source>
        <dbReference type="EMBL" id="EFQ24431.1"/>
    </source>
</evidence>
<dbReference type="GO" id="GO:0008218">
    <property type="term" value="P:bioluminescence"/>
    <property type="evidence" value="ECO:0007669"/>
    <property type="project" value="UniProtKB-KW"/>
</dbReference>
<keyword evidence="6" id="KW-0560">Oxidoreductase</keyword>
<dbReference type="HOGENOM" id="CLU_336462_0_0_0"/>
<accession>E3CXI7</accession>
<dbReference type="EMBL" id="CM001022">
    <property type="protein sequence ID" value="EFQ24431.1"/>
    <property type="molecule type" value="Genomic_DNA"/>
</dbReference>
<gene>
    <name evidence="9" type="ORF">Apau_2019</name>
</gene>
<organism evidence="9 10">
    <name type="scientific">Aminomonas paucivorans DSM 12260</name>
    <dbReference type="NCBI Taxonomy" id="584708"/>
    <lineage>
        <taxon>Bacteria</taxon>
        <taxon>Thermotogati</taxon>
        <taxon>Synergistota</taxon>
        <taxon>Synergistia</taxon>
        <taxon>Synergistales</taxon>
        <taxon>Synergistaceae</taxon>
        <taxon>Aminomonas</taxon>
    </lineage>
</organism>
<dbReference type="InterPro" id="IPR042099">
    <property type="entry name" value="ANL_N_sf"/>
</dbReference>
<keyword evidence="10" id="KW-1185">Reference proteome</keyword>
<keyword evidence="5" id="KW-0521">NADP</keyword>
<dbReference type="Gene3D" id="3.40.309.10">
    <property type="entry name" value="Aldehyde Dehydrogenase, Chain A, domain 2"/>
    <property type="match status" value="1"/>
</dbReference>
<dbReference type="Pfam" id="PF05893">
    <property type="entry name" value="LuxC"/>
    <property type="match status" value="1"/>
</dbReference>
<dbReference type="GO" id="GO:0050062">
    <property type="term" value="F:long-chain-fatty-acyl-CoA reductase activity"/>
    <property type="evidence" value="ECO:0007669"/>
    <property type="project" value="UniProtKB-EC"/>
</dbReference>
<dbReference type="Gene3D" id="3.30.300.30">
    <property type="match status" value="1"/>
</dbReference>
<evidence type="ECO:0000256" key="5">
    <source>
        <dbReference type="ARBA" id="ARBA00022857"/>
    </source>
</evidence>
<dbReference type="InterPro" id="IPR045851">
    <property type="entry name" value="AMP-bd_C_sf"/>
</dbReference>
<dbReference type="AlphaFoldDB" id="E3CXI7"/>
<evidence type="ECO:0000256" key="4">
    <source>
        <dbReference type="ARBA" id="ARBA00013020"/>
    </source>
</evidence>
<evidence type="ECO:0000256" key="8">
    <source>
        <dbReference type="ARBA" id="ARBA00049412"/>
    </source>
</evidence>
<dbReference type="PANTHER" id="PTHR43845">
    <property type="entry name" value="BLR5969 PROTEIN"/>
    <property type="match status" value="1"/>
</dbReference>
<dbReference type="SUPFAM" id="SSF53720">
    <property type="entry name" value="ALDH-like"/>
    <property type="match status" value="1"/>
</dbReference>
<dbReference type="RefSeq" id="WP_006301669.1">
    <property type="nucleotide sequence ID" value="NZ_CM001022.1"/>
</dbReference>
<protein>
    <recommendedName>
        <fullName evidence="4">long-chain-fatty-acyl-CoA reductase</fullName>
        <ecNumber evidence="4">1.2.1.50</ecNumber>
    </recommendedName>
</protein>
<evidence type="ECO:0000256" key="7">
    <source>
        <dbReference type="ARBA" id="ARBA00023223"/>
    </source>
</evidence>
<comment type="similarity">
    <text evidence="3">Belongs to the LuxC family.</text>
</comment>
<dbReference type="InterPro" id="IPR016163">
    <property type="entry name" value="Ald_DH_C"/>
</dbReference>
<keyword evidence="7" id="KW-0455">Luminescence</keyword>
<reference evidence="9 10" key="1">
    <citation type="journal article" date="2010" name="Stand. Genomic Sci.">
        <title>Non-contiguous finished genome sequence of Aminomonas paucivorans type strain (GLU-3).</title>
        <authorList>
            <person name="Pitluck S."/>
            <person name="Yasawong M."/>
            <person name="Held B."/>
            <person name="Lapidus A."/>
            <person name="Nolan M."/>
            <person name="Copeland A."/>
            <person name="Lucas S."/>
            <person name="Del Rio T.G."/>
            <person name="Tice H."/>
            <person name="Cheng J.F."/>
            <person name="Chertkov O."/>
            <person name="Goodwin L."/>
            <person name="Tapia R."/>
            <person name="Han C."/>
            <person name="Liolios K."/>
            <person name="Ivanova N."/>
            <person name="Mavromatis K."/>
            <person name="Ovchinnikova G."/>
            <person name="Pati A."/>
            <person name="Chen A."/>
            <person name="Palaniappan K."/>
            <person name="Land M."/>
            <person name="Hauser L."/>
            <person name="Chang Y.J."/>
            <person name="Jeffries C.D."/>
            <person name="Pukall R."/>
            <person name="Spring S."/>
            <person name="Rohde M."/>
            <person name="Sikorski J."/>
            <person name="Goker M."/>
            <person name="Woyke T."/>
            <person name="Bristow J."/>
            <person name="Eisen J.A."/>
            <person name="Markowitz V."/>
            <person name="Hugenholtz P."/>
            <person name="Kyrpides N.C."/>
            <person name="Klenk H.P."/>
        </authorList>
    </citation>
    <scope>NUCLEOTIDE SEQUENCE [LARGE SCALE GENOMIC DNA]</scope>
    <source>
        <strain evidence="9 10">DSM 12260</strain>
    </source>
</reference>
<dbReference type="UniPathway" id="UPA00569"/>
<evidence type="ECO:0000256" key="2">
    <source>
        <dbReference type="ARBA" id="ARBA00004908"/>
    </source>
</evidence>
<dbReference type="Gene3D" id="3.40.605.10">
    <property type="entry name" value="Aldehyde Dehydrogenase, Chain A, domain 1"/>
    <property type="match status" value="1"/>
</dbReference>
<evidence type="ECO:0000256" key="3">
    <source>
        <dbReference type="ARBA" id="ARBA00010915"/>
    </source>
</evidence>
<sequence length="881" mass="97600">MSEAWKRHYLFGRWADLGERLPEEEAAKLFDRRALEERSRLCRRTPLDTILGILERTGRLLTCPEGRYRRILLETMPGVTGYSLQGVELGLSILERLLTRRTLEGRLACLGTPRVLDGFLPLRHGRVARALPLGTVCHIAAGNIFLGSVDSLLFGMITKNVNILKVSRQDPVFPFLFLEALEEADPKGELAPFQAATYWPHDAGEVDDRVREVCDAVLLFGGEEAVRAYKQRLSPRTQVLAFGPKISFGVLLRGLDDAGLKAAAAGFAKDASLWEQRACTSCQNLFVEGEDLMDRFLPLLEDAMRNLAAGLPRGALGIHEAVEVRVERELGAWREHCGQGCLVEDPHFTLLAGRGTDVIPSPLNRTLFVQAVGRAEDLLSGSLSLLDGYLSTAGIAGPDNRVQEVVEALAGLGVLRFCRAGTMGLGGDVEGAHDGRQIPLDLVRLLNREDLSPDLFGLEWRPREEREGRVLARLNALLDEARRSPFYRERLAGVSGPLDSLEEFSARVPLLEKADLVAHCPPASRDMLTRSEERSYVFASGGTTGKPRYALWGAEEFDRAGLVTGRAFRALGIRSGMRVANLLRAGALWTGFLAFNRGLEETGCQVLSLTFNQDNRDTLDFLAEFRPHGIMAMSSALLSLAETAERRGFDTPVERIFFTGEPLSEVTRRYLQKVFRCSLVASPLYGAVEIGPQGYQCPHCDATTFHLCDEWCHQEILGEEGEVVVTALERTLHPFIRYRLGDAAEWLEEPCPCGRTSPRFRLRGRLGDYVRVHFGKLHLSEVASAFGRFEELSGAFQVQVDPKEGGRTGVTFAVEALREGPWVGDPALEARALEAVLEEAAVYRDPRNRALEDLAVRVTAPGTLERVQRTGKIRRIRDGRI</sequence>
<evidence type="ECO:0000313" key="10">
    <source>
        <dbReference type="Proteomes" id="UP000005096"/>
    </source>
</evidence>
<dbReference type="PaxDb" id="584708-Apau_2019"/>
<dbReference type="PANTHER" id="PTHR43845:SF1">
    <property type="entry name" value="BLR5969 PROTEIN"/>
    <property type="match status" value="1"/>
</dbReference>
<evidence type="ECO:0000256" key="6">
    <source>
        <dbReference type="ARBA" id="ARBA00023002"/>
    </source>
</evidence>
<dbReference type="EC" id="1.2.1.50" evidence="4"/>
<dbReference type="GO" id="GO:0003995">
    <property type="term" value="F:acyl-CoA dehydrogenase activity"/>
    <property type="evidence" value="ECO:0007669"/>
    <property type="project" value="InterPro"/>
</dbReference>
<dbReference type="eggNOG" id="COG1541">
    <property type="taxonomic scope" value="Bacteria"/>
</dbReference>
<comment type="pathway">
    <text evidence="2">Lipid metabolism; fatty acid reduction for biolumincescence.</text>
</comment>
<dbReference type="STRING" id="584708.Apau_2019"/>
<comment type="function">
    <text evidence="1">LuxC is the fatty acid reductase enzyme responsible for synthesis of the aldehyde substrate for the luminescent reaction catalyzed by luciferase.</text>
</comment>
<dbReference type="OrthoDB" id="580775at2"/>
<dbReference type="Proteomes" id="UP000005096">
    <property type="component" value="Chromosome"/>
</dbReference>